<dbReference type="EMBL" id="JACMSC010000011">
    <property type="protein sequence ID" value="KAG6499479.1"/>
    <property type="molecule type" value="Genomic_DNA"/>
</dbReference>
<protein>
    <submittedName>
        <fullName evidence="2">Uncharacterized protein</fullName>
    </submittedName>
</protein>
<keyword evidence="1" id="KW-0472">Membrane</keyword>
<feature type="transmembrane region" description="Helical" evidence="1">
    <location>
        <begin position="264"/>
        <end position="289"/>
    </location>
</feature>
<name>A0A8J5KX20_ZINOF</name>
<dbReference type="Proteomes" id="UP000734854">
    <property type="component" value="Unassembled WGS sequence"/>
</dbReference>
<keyword evidence="1" id="KW-1133">Transmembrane helix</keyword>
<reference evidence="2 3" key="1">
    <citation type="submission" date="2020-08" db="EMBL/GenBank/DDBJ databases">
        <title>Plant Genome Project.</title>
        <authorList>
            <person name="Zhang R.-G."/>
        </authorList>
    </citation>
    <scope>NUCLEOTIDE SEQUENCE [LARGE SCALE GENOMIC DNA]</scope>
    <source>
        <tissue evidence="2">Rhizome</tissue>
    </source>
</reference>
<keyword evidence="1" id="KW-0812">Transmembrane</keyword>
<dbReference type="InterPro" id="IPR040283">
    <property type="entry name" value="DDB_G0292058-like"/>
</dbReference>
<proteinExistence type="predicted"/>
<evidence type="ECO:0000313" key="3">
    <source>
        <dbReference type="Proteomes" id="UP000734854"/>
    </source>
</evidence>
<dbReference type="PANTHER" id="PTHR31414:SF18">
    <property type="entry name" value="TRANSMEMBRANE PROTEIN-RELATED"/>
    <property type="match status" value="1"/>
</dbReference>
<dbReference type="PANTHER" id="PTHR31414">
    <property type="entry name" value="TRANSMEMBRANE PROTEIN DDB_G0292058"/>
    <property type="match status" value="1"/>
</dbReference>
<keyword evidence="3" id="KW-1185">Reference proteome</keyword>
<comment type="caution">
    <text evidence="2">The sequence shown here is derived from an EMBL/GenBank/DDBJ whole genome shotgun (WGS) entry which is preliminary data.</text>
</comment>
<gene>
    <name evidence="2" type="ORF">ZIOFF_039268</name>
</gene>
<sequence length="317" mass="35172">MIACRKPGEAEAPSPAAAREAARALWTNCSSTCAINVVYSSSISATTATSIMIPFLLLRQDDFFLSGSSTDEAEADDEWIDRSTRELEEPMQQSEINVDFELLALLQRDIEGKEFVPYTLDGWNDIDEEVKDRIKSKGSKRKNSLVLRDTMSGQWCLGSSWHASPSSGIVLGGSSKFHSRVRSIKNIIVKTSQEASQTINNVTKAIGDMESVAAQYQYGSLEGSSYLNSRSQILNDEAANMQQKAEKSMHLVDRAIGILKMMTIFIIVPNLIVVLAVVGLSSFAGYLHLPCGFYVRHHWNKVWLPGFNYHFPDFSTS</sequence>
<organism evidence="2 3">
    <name type="scientific">Zingiber officinale</name>
    <name type="common">Ginger</name>
    <name type="synonym">Amomum zingiber</name>
    <dbReference type="NCBI Taxonomy" id="94328"/>
    <lineage>
        <taxon>Eukaryota</taxon>
        <taxon>Viridiplantae</taxon>
        <taxon>Streptophyta</taxon>
        <taxon>Embryophyta</taxon>
        <taxon>Tracheophyta</taxon>
        <taxon>Spermatophyta</taxon>
        <taxon>Magnoliopsida</taxon>
        <taxon>Liliopsida</taxon>
        <taxon>Zingiberales</taxon>
        <taxon>Zingiberaceae</taxon>
        <taxon>Zingiber</taxon>
    </lineage>
</organism>
<evidence type="ECO:0000256" key="1">
    <source>
        <dbReference type="SAM" id="Phobius"/>
    </source>
</evidence>
<dbReference type="GO" id="GO:0016020">
    <property type="term" value="C:membrane"/>
    <property type="evidence" value="ECO:0007669"/>
    <property type="project" value="TreeGrafter"/>
</dbReference>
<evidence type="ECO:0000313" key="2">
    <source>
        <dbReference type="EMBL" id="KAG6499479.1"/>
    </source>
</evidence>
<dbReference type="AlphaFoldDB" id="A0A8J5KX20"/>
<accession>A0A8J5KX20</accession>